<dbReference type="NCBIfam" id="TIGR01640">
    <property type="entry name" value="F_box_assoc_1"/>
    <property type="match status" value="1"/>
</dbReference>
<dbReference type="InterPro" id="IPR050796">
    <property type="entry name" value="SCF_F-box_component"/>
</dbReference>
<comment type="caution">
    <text evidence="2">The sequence shown here is derived from an EMBL/GenBank/DDBJ whole genome shotgun (WGS) entry which is preliminary data.</text>
</comment>
<dbReference type="PANTHER" id="PTHR31672:SF13">
    <property type="entry name" value="F-BOX PROTEIN CPR30-LIKE"/>
    <property type="match status" value="1"/>
</dbReference>
<dbReference type="Proteomes" id="UP001341840">
    <property type="component" value="Unassembled WGS sequence"/>
</dbReference>
<dbReference type="InterPro" id="IPR017451">
    <property type="entry name" value="F-box-assoc_interact_dom"/>
</dbReference>
<evidence type="ECO:0000313" key="2">
    <source>
        <dbReference type="EMBL" id="MED6111863.1"/>
    </source>
</evidence>
<feature type="domain" description="F-box protein At3g26010-like beta-propeller" evidence="1">
    <location>
        <begin position="97"/>
        <end position="305"/>
    </location>
</feature>
<dbReference type="InterPro" id="IPR056592">
    <property type="entry name" value="Beta-prop_At3g26010-like"/>
</dbReference>
<keyword evidence="3" id="KW-1185">Reference proteome</keyword>
<evidence type="ECO:0000259" key="1">
    <source>
        <dbReference type="Pfam" id="PF24750"/>
    </source>
</evidence>
<evidence type="ECO:0000313" key="3">
    <source>
        <dbReference type="Proteomes" id="UP001341840"/>
    </source>
</evidence>
<sequence length="395" mass="45274">MAMSNDELSEILSWLPAKAIHKLKCFSKIFSELSDNPYFAVKQAENALRKDSASCFFIQRQSYLYSNDHVEFHPLPGEELSSGVPKDTIRFLSGSAIKILSSSNGLILCRKQTELFIINPSTNSFLNVPLPDHLQTLQQQGIILHDFNMTMECDSDDCKVFLFDNDFWGSKFDCHVYSQKEGAWSKKEKLFKAGSRDLRFENPVICNGAIHFVSDCFSYLVKGSTYFRPYIMSYDMVNGHDNTLRIPREARRGSHDDSCDMRIFKWSQSQSMCLVRLRKRVFTVWILTNYESCGWRRILKVRVRGMGLMEQNPVITGFTVLNGDLVFATEKKVYSYGLIPTSEKYMVLTEICKHGCDSRFARFVPYSDTLRPCGICAKSLRCYLSEDSSEYGSTS</sequence>
<dbReference type="PANTHER" id="PTHR31672">
    <property type="entry name" value="BNACNNG10540D PROTEIN"/>
    <property type="match status" value="1"/>
</dbReference>
<dbReference type="Pfam" id="PF24750">
    <property type="entry name" value="b-prop_At3g26010-like"/>
    <property type="match status" value="1"/>
</dbReference>
<accession>A0ABU6QJ13</accession>
<dbReference type="EMBL" id="JASCZI010000448">
    <property type="protein sequence ID" value="MED6111863.1"/>
    <property type="molecule type" value="Genomic_DNA"/>
</dbReference>
<protein>
    <recommendedName>
        <fullName evidence="1">F-box protein At3g26010-like beta-propeller domain-containing protein</fullName>
    </recommendedName>
</protein>
<name>A0ABU6QJ13_9FABA</name>
<gene>
    <name evidence="2" type="ORF">PIB30_056261</name>
</gene>
<organism evidence="2 3">
    <name type="scientific">Stylosanthes scabra</name>
    <dbReference type="NCBI Taxonomy" id="79078"/>
    <lineage>
        <taxon>Eukaryota</taxon>
        <taxon>Viridiplantae</taxon>
        <taxon>Streptophyta</taxon>
        <taxon>Embryophyta</taxon>
        <taxon>Tracheophyta</taxon>
        <taxon>Spermatophyta</taxon>
        <taxon>Magnoliopsida</taxon>
        <taxon>eudicotyledons</taxon>
        <taxon>Gunneridae</taxon>
        <taxon>Pentapetalae</taxon>
        <taxon>rosids</taxon>
        <taxon>fabids</taxon>
        <taxon>Fabales</taxon>
        <taxon>Fabaceae</taxon>
        <taxon>Papilionoideae</taxon>
        <taxon>50 kb inversion clade</taxon>
        <taxon>dalbergioids sensu lato</taxon>
        <taxon>Dalbergieae</taxon>
        <taxon>Pterocarpus clade</taxon>
        <taxon>Stylosanthes</taxon>
    </lineage>
</organism>
<reference evidence="2 3" key="1">
    <citation type="journal article" date="2023" name="Plants (Basel)">
        <title>Bridging the Gap: Combining Genomics and Transcriptomics Approaches to Understand Stylosanthes scabra, an Orphan Legume from the Brazilian Caatinga.</title>
        <authorList>
            <person name="Ferreira-Neto J.R.C."/>
            <person name="da Silva M.D."/>
            <person name="Binneck E."/>
            <person name="de Melo N.F."/>
            <person name="da Silva R.H."/>
            <person name="de Melo A.L.T.M."/>
            <person name="Pandolfi V."/>
            <person name="Bustamante F.O."/>
            <person name="Brasileiro-Vidal A.C."/>
            <person name="Benko-Iseppon A.M."/>
        </authorList>
    </citation>
    <scope>NUCLEOTIDE SEQUENCE [LARGE SCALE GENOMIC DNA]</scope>
    <source>
        <tissue evidence="2">Leaves</tissue>
    </source>
</reference>
<proteinExistence type="predicted"/>